<protein>
    <submittedName>
        <fullName evidence="1">Uncharacterized protein</fullName>
    </submittedName>
</protein>
<name>A0A3B0QXA9_9ZZZZ</name>
<sequence length="352" mass="41738">MNREIGSSFYELHESDREFQILKQYVVTLDINFAYYYSGRNAILALLKNITNKQTINTIWLPEYYCDTVVNLVLFNFNNIKYYAINPFEFNEEIEITTFASRSDIVILNNYWGLSTFGYQDKNRPIIIEDHSHGWLSKQSLHSKADYCFCSLRKTYPIPLGAIIWSPNSKNDLNIYKNIEDKSILKALTSFDKSMRLKRKFIKEKEIDLKKEYLSFLNKGEDMLCLSNTYTEPKKVLISKIKNYINLDVNCIKNEHLEYIYKHLDTSKHFKIIKRDGFTSFGLLLLFKDKSMFNAFKTQLISDNIYPAHLWPNTTINTGWKYLFNIHVDFRYNIEDICYLVEKINLWSKNNV</sequence>
<organism evidence="1">
    <name type="scientific">hydrothermal vent metagenome</name>
    <dbReference type="NCBI Taxonomy" id="652676"/>
    <lineage>
        <taxon>unclassified sequences</taxon>
        <taxon>metagenomes</taxon>
        <taxon>ecological metagenomes</taxon>
    </lineage>
</organism>
<dbReference type="EMBL" id="UOEB01000293">
    <property type="protein sequence ID" value="VAV86114.1"/>
    <property type="molecule type" value="Genomic_DNA"/>
</dbReference>
<accession>A0A3B0QXA9</accession>
<gene>
    <name evidence="1" type="ORF">MNBD_BACTEROID02-730</name>
</gene>
<proteinExistence type="predicted"/>
<evidence type="ECO:0000313" key="1">
    <source>
        <dbReference type="EMBL" id="VAV86114.1"/>
    </source>
</evidence>
<reference evidence="1" key="1">
    <citation type="submission" date="2018-06" db="EMBL/GenBank/DDBJ databases">
        <authorList>
            <person name="Zhirakovskaya E."/>
        </authorList>
    </citation>
    <scope>NUCLEOTIDE SEQUENCE</scope>
</reference>
<dbReference type="AlphaFoldDB" id="A0A3B0QXA9"/>